<dbReference type="GO" id="GO:0000981">
    <property type="term" value="F:DNA-binding transcription factor activity, RNA polymerase II-specific"/>
    <property type="evidence" value="ECO:0007669"/>
    <property type="project" value="TreeGrafter"/>
</dbReference>
<evidence type="ECO:0000256" key="6">
    <source>
        <dbReference type="ARBA" id="ARBA00023015"/>
    </source>
</evidence>
<dbReference type="FunFam" id="3.30.160.60:FF:000690">
    <property type="entry name" value="Zinc finger protein 354C"/>
    <property type="match status" value="2"/>
</dbReference>
<keyword evidence="8" id="KW-0804">Transcription</keyword>
<evidence type="ECO:0000256" key="9">
    <source>
        <dbReference type="ARBA" id="ARBA00023242"/>
    </source>
</evidence>
<feature type="domain" description="C2H2-type" evidence="11">
    <location>
        <begin position="634"/>
        <end position="658"/>
    </location>
</feature>
<dbReference type="Pfam" id="PF13912">
    <property type="entry name" value="zf-C2H2_6"/>
    <property type="match status" value="2"/>
</dbReference>
<accession>A0A0K8VAU2</accession>
<feature type="domain" description="C2H2-type" evidence="11">
    <location>
        <begin position="435"/>
        <end position="462"/>
    </location>
</feature>
<dbReference type="InterPro" id="IPR036236">
    <property type="entry name" value="Znf_C2H2_sf"/>
</dbReference>
<dbReference type="SUPFAM" id="SSF57667">
    <property type="entry name" value="beta-beta-alpha zinc fingers"/>
    <property type="match status" value="5"/>
</dbReference>
<sequence length="658" mass="75775">PQTGEQLTGLAADKLNCKLCLFYSGRKWCVLNIFCTFKRGICKMQTDLTHCSLCLYQDKIVIPLCDDVSKTSADILATVHKFMGLLLTSNDAICVNCWASVDNFRKFCLLIAERQAADTQQDTALKCSFEKYATENCSANDSVMHKATQNRTVPLNRKDVSLKTHENIKTSPKGSFKVQSEAETQLEQQPAFVEVRNGATTMATLALEEQANNVKNRQHTHPQLNKTDMQDTTLQQNLTHTNTEAERDTNTLSVTESIIIASKNGSPRRDNAESQAAEDKLIAKHLQLICEVCEFEAKCFKSLKVHYKRLHNTNGYVVCCEKRLYKRFMLLDHINVHRNPTYFFCTDCDMNFADRLCLRNHMLLKHPKATELPHVCAICDARFAKVRFLQQHARKHMNDAQDTEQQQCAICAKSFANAVRLQEHMKRVHDNSKLFVCKHCGQEVSGKQCYVRHLAQHGARRESTSAKRRGQGVQCTECDKWLANKSSLRVHMIRHTDPTSMYTCQLCDTKEATRVALNEHKRLCHGIEQQAHVCQVCARNFSTTRRLREHMATHTGEDLYGCNYCDKRFKCSSNLYAHRKWKHPTEWAQDQSEYKRLCHAIEKQLNVCQVCARNFSSTRRLREHMATHTGEDLYTCNYCDKRFKSNSNLYTHRKWKHP</sequence>
<dbReference type="GO" id="GO:0000785">
    <property type="term" value="C:chromatin"/>
    <property type="evidence" value="ECO:0007669"/>
    <property type="project" value="UniProtKB-ARBA"/>
</dbReference>
<feature type="domain" description="C2H2-type" evidence="11">
    <location>
        <begin position="406"/>
        <end position="434"/>
    </location>
</feature>
<evidence type="ECO:0000313" key="12">
    <source>
        <dbReference type="EMBL" id="JAI35993.1"/>
    </source>
</evidence>
<evidence type="ECO:0000256" key="5">
    <source>
        <dbReference type="ARBA" id="ARBA00022833"/>
    </source>
</evidence>
<evidence type="ECO:0000256" key="4">
    <source>
        <dbReference type="ARBA" id="ARBA00022771"/>
    </source>
</evidence>
<keyword evidence="3" id="KW-0677">Repeat</keyword>
<proteinExistence type="predicted"/>
<dbReference type="InterPro" id="IPR050752">
    <property type="entry name" value="C2H2-ZF_domain"/>
</dbReference>
<dbReference type="Gene3D" id="3.30.160.60">
    <property type="entry name" value="Classic Zinc Finger"/>
    <property type="match status" value="7"/>
</dbReference>
<dbReference type="EMBL" id="GDHF01016321">
    <property type="protein sequence ID" value="JAI35993.1"/>
    <property type="molecule type" value="Transcribed_RNA"/>
</dbReference>
<dbReference type="GO" id="GO:0040029">
    <property type="term" value="P:epigenetic regulation of gene expression"/>
    <property type="evidence" value="ECO:0007669"/>
    <property type="project" value="UniProtKB-ARBA"/>
</dbReference>
<evidence type="ECO:0000256" key="3">
    <source>
        <dbReference type="ARBA" id="ARBA00022737"/>
    </source>
</evidence>
<reference evidence="12" key="1">
    <citation type="submission" date="2015-06" db="EMBL/GenBank/DDBJ databases">
        <authorList>
            <person name="Hoefler B.C."/>
            <person name="Straight P.D."/>
        </authorList>
    </citation>
    <scope>NUCLEOTIDE SEQUENCE</scope>
</reference>
<dbReference type="SMART" id="SM00355">
    <property type="entry name" value="ZnF_C2H2"/>
    <property type="match status" value="11"/>
</dbReference>
<feature type="domain" description="C2H2-type" evidence="11">
    <location>
        <begin position="560"/>
        <end position="588"/>
    </location>
</feature>
<gene>
    <name evidence="12" type="primary">grau_19</name>
    <name evidence="12" type="ORF">c0_g4_i3</name>
</gene>
<dbReference type="InterPro" id="IPR013087">
    <property type="entry name" value="Znf_C2H2_type"/>
</dbReference>
<evidence type="ECO:0000256" key="7">
    <source>
        <dbReference type="ARBA" id="ARBA00023125"/>
    </source>
</evidence>
<dbReference type="Pfam" id="PF00096">
    <property type="entry name" value="zf-C2H2"/>
    <property type="match status" value="2"/>
</dbReference>
<keyword evidence="2" id="KW-0479">Metal-binding</keyword>
<comment type="subcellular location">
    <subcellularLocation>
        <location evidence="1">Nucleus</location>
    </subcellularLocation>
</comment>
<feature type="domain" description="C2H2-type" evidence="11">
    <location>
        <begin position="374"/>
        <end position="401"/>
    </location>
</feature>
<evidence type="ECO:0000256" key="1">
    <source>
        <dbReference type="ARBA" id="ARBA00004123"/>
    </source>
</evidence>
<organism evidence="12">
    <name type="scientific">Bactrocera latifrons</name>
    <name type="common">Malaysian fruit fly</name>
    <name type="synonym">Chaetodacus latifrons</name>
    <dbReference type="NCBI Taxonomy" id="174628"/>
    <lineage>
        <taxon>Eukaryota</taxon>
        <taxon>Metazoa</taxon>
        <taxon>Ecdysozoa</taxon>
        <taxon>Arthropoda</taxon>
        <taxon>Hexapoda</taxon>
        <taxon>Insecta</taxon>
        <taxon>Pterygota</taxon>
        <taxon>Neoptera</taxon>
        <taxon>Endopterygota</taxon>
        <taxon>Diptera</taxon>
        <taxon>Brachycera</taxon>
        <taxon>Muscomorpha</taxon>
        <taxon>Tephritoidea</taxon>
        <taxon>Tephritidae</taxon>
        <taxon>Bactrocera</taxon>
        <taxon>Bactrocera</taxon>
    </lineage>
</organism>
<keyword evidence="4 10" id="KW-0863">Zinc-finger</keyword>
<dbReference type="GO" id="GO:0000978">
    <property type="term" value="F:RNA polymerase II cis-regulatory region sequence-specific DNA binding"/>
    <property type="evidence" value="ECO:0007669"/>
    <property type="project" value="TreeGrafter"/>
</dbReference>
<keyword evidence="9" id="KW-0539">Nucleus</keyword>
<dbReference type="PROSITE" id="PS50157">
    <property type="entry name" value="ZINC_FINGER_C2H2_2"/>
    <property type="match status" value="10"/>
</dbReference>
<dbReference type="GO" id="GO:0003682">
    <property type="term" value="F:chromatin binding"/>
    <property type="evidence" value="ECO:0007669"/>
    <property type="project" value="UniProtKB-ARBA"/>
</dbReference>
<dbReference type="OrthoDB" id="3565419at2759"/>
<evidence type="ECO:0000256" key="10">
    <source>
        <dbReference type="PROSITE-ProRule" id="PRU00042"/>
    </source>
</evidence>
<dbReference type="PANTHER" id="PTHR24384:SF189">
    <property type="entry name" value="C2H2-TYPE DOMAIN-CONTAINING PROTEIN-RELATED"/>
    <property type="match status" value="1"/>
</dbReference>
<feature type="non-terminal residue" evidence="12">
    <location>
        <position position="1"/>
    </location>
</feature>
<evidence type="ECO:0000256" key="2">
    <source>
        <dbReference type="ARBA" id="ARBA00022723"/>
    </source>
</evidence>
<dbReference type="AlphaFoldDB" id="A0A0K8VAU2"/>
<keyword evidence="7" id="KW-0238">DNA-binding</keyword>
<dbReference type="GO" id="GO:0005634">
    <property type="term" value="C:nucleus"/>
    <property type="evidence" value="ECO:0007669"/>
    <property type="project" value="UniProtKB-SubCell"/>
</dbReference>
<keyword evidence="5" id="KW-0862">Zinc</keyword>
<dbReference type="PROSITE" id="PS00028">
    <property type="entry name" value="ZINC_FINGER_C2H2_1"/>
    <property type="match status" value="9"/>
</dbReference>
<dbReference type="GO" id="GO:0008270">
    <property type="term" value="F:zinc ion binding"/>
    <property type="evidence" value="ECO:0007669"/>
    <property type="project" value="UniProtKB-KW"/>
</dbReference>
<feature type="domain" description="C2H2-type" evidence="11">
    <location>
        <begin position="532"/>
        <end position="559"/>
    </location>
</feature>
<feature type="domain" description="C2H2-type" evidence="11">
    <location>
        <begin position="502"/>
        <end position="530"/>
    </location>
</feature>
<feature type="domain" description="C2H2-type" evidence="11">
    <location>
        <begin position="473"/>
        <end position="500"/>
    </location>
</feature>
<evidence type="ECO:0000259" key="11">
    <source>
        <dbReference type="PROSITE" id="PS50157"/>
    </source>
</evidence>
<feature type="domain" description="C2H2-type" evidence="11">
    <location>
        <begin position="343"/>
        <end position="371"/>
    </location>
</feature>
<feature type="non-terminal residue" evidence="12">
    <location>
        <position position="658"/>
    </location>
</feature>
<name>A0A0K8VAU2_BACLA</name>
<dbReference type="PANTHER" id="PTHR24384">
    <property type="entry name" value="FINGER PUTATIVE TRANSCRIPTION FACTOR FAMILY-RELATED"/>
    <property type="match status" value="1"/>
</dbReference>
<evidence type="ECO:0000256" key="8">
    <source>
        <dbReference type="ARBA" id="ARBA00023163"/>
    </source>
</evidence>
<keyword evidence="6" id="KW-0805">Transcription regulation</keyword>
<protein>
    <submittedName>
        <fullName evidence="12">Transcription factor grauzone</fullName>
    </submittedName>
</protein>
<feature type="domain" description="C2H2-type" evidence="11">
    <location>
        <begin position="606"/>
        <end position="633"/>
    </location>
</feature>
<dbReference type="Gene3D" id="3.40.1800.20">
    <property type="match status" value="1"/>
</dbReference>